<keyword evidence="5" id="KW-1185">Reference proteome</keyword>
<gene>
    <name evidence="4" type="ORF">ACHAW5_009071</name>
</gene>
<proteinExistence type="predicted"/>
<dbReference type="PANTHER" id="PTHR10706:SF130">
    <property type="entry name" value="F-BOX ONLY PROTEIN 31"/>
    <property type="match status" value="1"/>
</dbReference>
<keyword evidence="2" id="KW-0833">Ubl conjugation pathway</keyword>
<sequence>MVSSLVRSIALATILVSSPPRSSLAFTATTTTTPQQRGRRGISSSRFRSGGGNFHPSPLGESSSSLAASSSSSSSSEDDGGQSSTSTPSSSLSSSSSSSMMSTSRGEDRLGETTIDLPPPMPRGRVIGGQSSMTTTTTTISDVDSRGVVVVPRSSEFDNLEPPPPVSELRLARLESERRSLSAYVRPGTDEYWDLKDEISRLEGDLSTAAEAGVSETALGVIRGMLGEARSRDPEYVYRVASENARVAERIGGEGAGERYREEGNGARRMLPQFNLEGLWVGKYGSHGFEMINVTYSGDRLIAYKVTGDKNIPRGEITFTADLSPTPVVDDRDDDDERRGGASRGGGGALDPIRLSEASARKWGTRRLSRFRGSGHAAEPGFANHQFMEGQMVVIGGGDYFSFAWVPLEHQIFFGRPSPELALRMLREGGGTSLTAGIGLDVPGPDAGIGEMTAYVGRCFEVTRDNLLDESREGKVDPFSCIWHGDDDEYCYFE</sequence>
<dbReference type="EMBL" id="JALLAZ020000994">
    <property type="protein sequence ID" value="KAL3782900.1"/>
    <property type="molecule type" value="Genomic_DNA"/>
</dbReference>
<protein>
    <submittedName>
        <fullName evidence="4">Uncharacterized protein</fullName>
    </submittedName>
</protein>
<dbReference type="AlphaFoldDB" id="A0ABD3P3T6"/>
<name>A0ABD3P3T6_9STRA</name>
<dbReference type="Pfam" id="PF12014">
    <property type="entry name" value="Cyclin_D1_bind"/>
    <property type="match status" value="1"/>
</dbReference>
<evidence type="ECO:0000256" key="2">
    <source>
        <dbReference type="ARBA" id="ARBA00022786"/>
    </source>
</evidence>
<dbReference type="InterPro" id="IPR045048">
    <property type="entry name" value="FBXO31/39"/>
</dbReference>
<reference evidence="4 5" key="1">
    <citation type="submission" date="2024-10" db="EMBL/GenBank/DDBJ databases">
        <title>Updated reference genomes for cyclostephanoid diatoms.</title>
        <authorList>
            <person name="Roberts W.R."/>
            <person name="Alverson A.J."/>
        </authorList>
    </citation>
    <scope>NUCLEOTIDE SEQUENCE [LARGE SCALE GENOMIC DNA]</scope>
    <source>
        <strain evidence="4 5">AJA276-08</strain>
    </source>
</reference>
<feature type="region of interest" description="Disordered" evidence="3">
    <location>
        <begin position="322"/>
        <end position="352"/>
    </location>
</feature>
<evidence type="ECO:0000313" key="5">
    <source>
        <dbReference type="Proteomes" id="UP001530315"/>
    </source>
</evidence>
<accession>A0ABD3P3T6</accession>
<dbReference type="PANTHER" id="PTHR10706">
    <property type="entry name" value="F-BOX FAMILY PROTEIN"/>
    <property type="match status" value="1"/>
</dbReference>
<evidence type="ECO:0000256" key="3">
    <source>
        <dbReference type="SAM" id="MobiDB-lite"/>
    </source>
</evidence>
<comment type="pathway">
    <text evidence="1">Protein modification; protein ubiquitination.</text>
</comment>
<feature type="region of interest" description="Disordered" evidence="3">
    <location>
        <begin position="24"/>
        <end position="137"/>
    </location>
</feature>
<comment type="caution">
    <text evidence="4">The sequence shown here is derived from an EMBL/GenBank/DDBJ whole genome shotgun (WGS) entry which is preliminary data.</text>
</comment>
<dbReference type="Proteomes" id="UP001530315">
    <property type="component" value="Unassembled WGS sequence"/>
</dbReference>
<evidence type="ECO:0000256" key="1">
    <source>
        <dbReference type="ARBA" id="ARBA00004906"/>
    </source>
</evidence>
<evidence type="ECO:0000313" key="4">
    <source>
        <dbReference type="EMBL" id="KAL3782900.1"/>
    </source>
</evidence>
<feature type="compositionally biased region" description="Low complexity" evidence="3">
    <location>
        <begin position="56"/>
        <end position="104"/>
    </location>
</feature>
<organism evidence="4 5">
    <name type="scientific">Stephanodiscus triporus</name>
    <dbReference type="NCBI Taxonomy" id="2934178"/>
    <lineage>
        <taxon>Eukaryota</taxon>
        <taxon>Sar</taxon>
        <taxon>Stramenopiles</taxon>
        <taxon>Ochrophyta</taxon>
        <taxon>Bacillariophyta</taxon>
        <taxon>Coscinodiscophyceae</taxon>
        <taxon>Thalassiosirophycidae</taxon>
        <taxon>Stephanodiscales</taxon>
        <taxon>Stephanodiscaceae</taxon>
        <taxon>Stephanodiscus</taxon>
    </lineage>
</organism>